<evidence type="ECO:0000256" key="1">
    <source>
        <dbReference type="ARBA" id="ARBA00004571"/>
    </source>
</evidence>
<dbReference type="InterPro" id="IPR036942">
    <property type="entry name" value="Beta-barrel_TonB_sf"/>
</dbReference>
<feature type="signal peptide" evidence="7">
    <location>
        <begin position="1"/>
        <end position="18"/>
    </location>
</feature>
<proteinExistence type="predicted"/>
<keyword evidence="7" id="KW-0732">Signal</keyword>
<evidence type="ECO:0000256" key="7">
    <source>
        <dbReference type="SAM" id="SignalP"/>
    </source>
</evidence>
<dbReference type="PANTHER" id="PTHR30069:SF46">
    <property type="entry name" value="OAR PROTEIN"/>
    <property type="match status" value="1"/>
</dbReference>
<dbReference type="InterPro" id="IPR039426">
    <property type="entry name" value="TonB-dep_rcpt-like"/>
</dbReference>
<evidence type="ECO:0000256" key="4">
    <source>
        <dbReference type="ARBA" id="ARBA00022692"/>
    </source>
</evidence>
<keyword evidence="6" id="KW-0998">Cell outer membrane</keyword>
<gene>
    <name evidence="9" type="ORF">SAMN04488060_0093</name>
</gene>
<evidence type="ECO:0000256" key="6">
    <source>
        <dbReference type="ARBA" id="ARBA00023237"/>
    </source>
</evidence>
<feature type="domain" description="TonB-dependent transporter Oar-like beta-barrel" evidence="8">
    <location>
        <begin position="361"/>
        <end position="1055"/>
    </location>
</feature>
<keyword evidence="3" id="KW-1134">Transmembrane beta strand</keyword>
<evidence type="ECO:0000256" key="5">
    <source>
        <dbReference type="ARBA" id="ARBA00023136"/>
    </source>
</evidence>
<accession>A0A1I5KCJ0</accession>
<evidence type="ECO:0000313" key="10">
    <source>
        <dbReference type="Proteomes" id="UP000199331"/>
    </source>
</evidence>
<reference evidence="10" key="1">
    <citation type="submission" date="2016-10" db="EMBL/GenBank/DDBJ databases">
        <authorList>
            <person name="Varghese N."/>
            <person name="Submissions S."/>
        </authorList>
    </citation>
    <scope>NUCLEOTIDE SEQUENCE [LARGE SCALE GENOMIC DNA]</scope>
    <source>
        <strain evidence="10">CGMCC 1.7715</strain>
    </source>
</reference>
<dbReference type="Gene3D" id="2.40.170.20">
    <property type="entry name" value="TonB-dependent receptor, beta-barrel domain"/>
    <property type="match status" value="1"/>
</dbReference>
<dbReference type="Pfam" id="PF13620">
    <property type="entry name" value="CarboxypepD_reg"/>
    <property type="match status" value="1"/>
</dbReference>
<evidence type="ECO:0000256" key="2">
    <source>
        <dbReference type="ARBA" id="ARBA00022448"/>
    </source>
</evidence>
<protein>
    <submittedName>
        <fullName evidence="9">TonB-dependent Receptor Plug Domain</fullName>
    </submittedName>
</protein>
<dbReference type="InterPro" id="IPR008969">
    <property type="entry name" value="CarboxyPept-like_regulatory"/>
</dbReference>
<keyword evidence="2" id="KW-0813">Transport</keyword>
<dbReference type="Gene3D" id="2.60.40.1120">
    <property type="entry name" value="Carboxypeptidase-like, regulatory domain"/>
    <property type="match status" value="1"/>
</dbReference>
<evidence type="ECO:0000313" key="9">
    <source>
        <dbReference type="EMBL" id="SFO82755.1"/>
    </source>
</evidence>
<organism evidence="9 10">
    <name type="scientific">Qipengyuania nanhaisediminis</name>
    <dbReference type="NCBI Taxonomy" id="604088"/>
    <lineage>
        <taxon>Bacteria</taxon>
        <taxon>Pseudomonadati</taxon>
        <taxon>Pseudomonadota</taxon>
        <taxon>Alphaproteobacteria</taxon>
        <taxon>Sphingomonadales</taxon>
        <taxon>Erythrobacteraceae</taxon>
        <taxon>Qipengyuania</taxon>
    </lineage>
</organism>
<name>A0A1I5KCJ0_9SPHN</name>
<dbReference type="RefSeq" id="WP_090476319.1">
    <property type="nucleotide sequence ID" value="NZ_FOWZ01000001.1"/>
</dbReference>
<sequence length="1144" mass="122551">MKFKYLLAASAVSLTAGAAMVAAPAAAQQITSAIQGTVQDENGAPLAGAEVIVTDTRTGASRTVTTGPAGGFAASNLTVGGPYTVAVAAPGFEGQTLNDVNTSLQGATDLTFTLTSGSGVIVVTGARVATTQIATGPGQSFGLEVLESAPTFDRDIRDIIRIDPRVSLDRDDSGSGVDRISCLGGNDRSNAFTIDGINQGDVYGLNDTGFASRSSAPIPYDAIRETQVAFAPFDVDYGNFTGCAINAVTKSGSNEYHFGGFFEYSDQDLRGDQADGVVAGNIEPLKRWGGYVSGPIIKDRLFVFAAYEHQEAGFPQEYGPAGGGFGDEIGAVSVEQFNEISDVLSSVYGIETGPIVYVRPYENDRYFVRADLQITDDHRFEATYQNLQESTLGPDDFSQFGSFRGSVVGANTFNESGTESEYYSGRLYSQWSDAFSTELRYSRSEIQDLQGPLGGGEAQDANPIPRIVVGIDNGAAAGADQYGAVQAGPGFSRSANDLQTKIDQFRAAATLEAGVHRFKAGVEWNHANLFNLFVQNATGQLVFQNIDDLREGILSNGDSTFTNPENVATGEAVGAYGAFSATGDVRDAAAAFSRDIYSAFLQDEWMVSDRLDVTLGLRVDWYDGDAPALNPNFVDRYGFGNNTGFSALDPIVMPRASFAYDLGDFATFSRAELRGGVGIFSGGDPLVWFGNAFQGDGRGFAQGDTTDDLCPAGPIDVVQNGSFTGVPQCFRDAAIASAAAGLGDTQSIDPDIEVPSVVRANLGFSSALDFAPSGFFSNWSLNLDYIYSRYRNPYTIVDLSQIPDIDEGLNGFAIDGRPIYAAIEPTRSGCDAVLVDTYPPTYTGVTGDCFGTRRDNELMLTNSAGYDSQIVSAILAKRFNGGLFTDGGSVNFSLGYAFTDANDRRNMYNSTAGSNYDRTAAFDRQAPAESRGFFASKHNITARTSFREEFFDDLTTRLGVTFVARSGRPYSITFSGSGDFNDSTSGNDNVLAYIPSGISDPNVSPLSDADAVAEFNEWALSQDCVADYVGSSIARNTCENEWYYDMDVSFSQEIPGPGRLFGRDDRLTLFASMDNFLNFLDSDWNIQRRRNFSGLQDVAGTDGVDDQGRYIITSFRGADAIADDAFVNVSSSLWRLKIGVSYDF</sequence>
<dbReference type="STRING" id="604088.SAMN04488060_0093"/>
<dbReference type="PANTHER" id="PTHR30069">
    <property type="entry name" value="TONB-DEPENDENT OUTER MEMBRANE RECEPTOR"/>
    <property type="match status" value="1"/>
</dbReference>
<keyword evidence="9" id="KW-0675">Receptor</keyword>
<keyword evidence="4" id="KW-0812">Transmembrane</keyword>
<evidence type="ECO:0000259" key="8">
    <source>
        <dbReference type="Pfam" id="PF25183"/>
    </source>
</evidence>
<dbReference type="SUPFAM" id="SSF56935">
    <property type="entry name" value="Porins"/>
    <property type="match status" value="1"/>
</dbReference>
<dbReference type="GO" id="GO:0044718">
    <property type="term" value="P:siderophore transmembrane transport"/>
    <property type="evidence" value="ECO:0007669"/>
    <property type="project" value="TreeGrafter"/>
</dbReference>
<dbReference type="InterPro" id="IPR057601">
    <property type="entry name" value="Oar-like_b-barrel"/>
</dbReference>
<dbReference type="GO" id="GO:0015344">
    <property type="term" value="F:siderophore uptake transmembrane transporter activity"/>
    <property type="evidence" value="ECO:0007669"/>
    <property type="project" value="TreeGrafter"/>
</dbReference>
<dbReference type="EMBL" id="FOWZ01000001">
    <property type="protein sequence ID" value="SFO82755.1"/>
    <property type="molecule type" value="Genomic_DNA"/>
</dbReference>
<dbReference type="Pfam" id="PF25183">
    <property type="entry name" value="OMP_b-brl_4"/>
    <property type="match status" value="1"/>
</dbReference>
<evidence type="ECO:0000256" key="3">
    <source>
        <dbReference type="ARBA" id="ARBA00022452"/>
    </source>
</evidence>
<comment type="subcellular location">
    <subcellularLocation>
        <location evidence="1">Cell outer membrane</location>
        <topology evidence="1">Multi-pass membrane protein</topology>
    </subcellularLocation>
</comment>
<dbReference type="OrthoDB" id="9768147at2"/>
<keyword evidence="5" id="KW-0472">Membrane</keyword>
<feature type="chain" id="PRO_5011578663" evidence="7">
    <location>
        <begin position="19"/>
        <end position="1144"/>
    </location>
</feature>
<dbReference type="Proteomes" id="UP000199331">
    <property type="component" value="Unassembled WGS sequence"/>
</dbReference>
<dbReference type="AlphaFoldDB" id="A0A1I5KCJ0"/>
<dbReference type="SUPFAM" id="SSF49464">
    <property type="entry name" value="Carboxypeptidase regulatory domain-like"/>
    <property type="match status" value="1"/>
</dbReference>
<keyword evidence="10" id="KW-1185">Reference proteome</keyword>
<dbReference type="GO" id="GO:0009279">
    <property type="term" value="C:cell outer membrane"/>
    <property type="evidence" value="ECO:0007669"/>
    <property type="project" value="UniProtKB-SubCell"/>
</dbReference>